<evidence type="ECO:0000313" key="10">
    <source>
        <dbReference type="Proteomes" id="UP000824366"/>
    </source>
</evidence>
<feature type="region of interest" description="Disordered" evidence="6">
    <location>
        <begin position="1"/>
        <end position="24"/>
    </location>
</feature>
<accession>A0ABM7MRD8</accession>
<organism evidence="9 10">
    <name type="scientific">Rhodoferax lithotrophicus</name>
    <dbReference type="NCBI Taxonomy" id="2798804"/>
    <lineage>
        <taxon>Bacteria</taxon>
        <taxon>Pseudomonadati</taxon>
        <taxon>Pseudomonadota</taxon>
        <taxon>Betaproteobacteria</taxon>
        <taxon>Burkholderiales</taxon>
        <taxon>Comamonadaceae</taxon>
        <taxon>Rhodoferax</taxon>
    </lineage>
</organism>
<proteinExistence type="inferred from homology"/>
<dbReference type="InterPro" id="IPR005648">
    <property type="entry name" value="FlgD"/>
</dbReference>
<evidence type="ECO:0000256" key="3">
    <source>
        <dbReference type="ARBA" id="ARBA00022795"/>
    </source>
</evidence>
<keyword evidence="3 5" id="KW-1005">Bacterial flagellum biogenesis</keyword>
<evidence type="ECO:0000313" key="9">
    <source>
        <dbReference type="EMBL" id="BCO28908.1"/>
    </source>
</evidence>
<evidence type="ECO:0000259" key="8">
    <source>
        <dbReference type="Pfam" id="PF13861"/>
    </source>
</evidence>
<feature type="domain" description="FlgD/Vpr Ig-like" evidence="7">
    <location>
        <begin position="104"/>
        <end position="175"/>
    </location>
</feature>
<gene>
    <name evidence="9" type="ORF">MIZ03_3818</name>
</gene>
<dbReference type="RefSeq" id="WP_223904816.1">
    <property type="nucleotide sequence ID" value="NZ_AP024238.1"/>
</dbReference>
<evidence type="ECO:0000256" key="4">
    <source>
        <dbReference type="ARBA" id="ARBA00024746"/>
    </source>
</evidence>
<dbReference type="Proteomes" id="UP000824366">
    <property type="component" value="Chromosome"/>
</dbReference>
<dbReference type="InterPro" id="IPR025963">
    <property type="entry name" value="FLgD_Tudor"/>
</dbReference>
<evidence type="ECO:0000256" key="2">
    <source>
        <dbReference type="ARBA" id="ARBA00016013"/>
    </source>
</evidence>
<keyword evidence="10" id="KW-1185">Reference proteome</keyword>
<dbReference type="Pfam" id="PF03963">
    <property type="entry name" value="FlgD"/>
    <property type="match status" value="1"/>
</dbReference>
<protein>
    <recommendedName>
        <fullName evidence="2 5">Basal-body rod modification protein FlgD</fullName>
    </recommendedName>
</protein>
<dbReference type="Gene3D" id="2.60.40.4070">
    <property type="match status" value="1"/>
</dbReference>
<dbReference type="Gene3D" id="2.30.30.910">
    <property type="match status" value="1"/>
</dbReference>
<evidence type="ECO:0000256" key="1">
    <source>
        <dbReference type="ARBA" id="ARBA00010577"/>
    </source>
</evidence>
<dbReference type="EMBL" id="AP024238">
    <property type="protein sequence ID" value="BCO28908.1"/>
    <property type="molecule type" value="Genomic_DNA"/>
</dbReference>
<comment type="similarity">
    <text evidence="1 5">Belongs to the FlgD family.</text>
</comment>
<reference evidence="9 10" key="1">
    <citation type="journal article" date="2021" name="Microbiol. Spectr.">
        <title>A Single Bacterium Capable of Oxidation and Reduction of Iron at Circumneutral pH.</title>
        <authorList>
            <person name="Kato S."/>
            <person name="Ohkuma M."/>
        </authorList>
    </citation>
    <scope>NUCLEOTIDE SEQUENCE [LARGE SCALE GENOMIC DNA]</scope>
    <source>
        <strain evidence="9 10">MIZ03</strain>
    </source>
</reference>
<name>A0ABM7MRD8_9BURK</name>
<evidence type="ECO:0000259" key="7">
    <source>
        <dbReference type="Pfam" id="PF13860"/>
    </source>
</evidence>
<evidence type="ECO:0000256" key="6">
    <source>
        <dbReference type="SAM" id="MobiDB-lite"/>
    </source>
</evidence>
<dbReference type="InterPro" id="IPR025965">
    <property type="entry name" value="FlgD/Vpr_Ig-like"/>
</dbReference>
<comment type="function">
    <text evidence="4 5">Required for flagellar hook formation. May act as a scaffolding protein.</text>
</comment>
<evidence type="ECO:0000256" key="5">
    <source>
        <dbReference type="RuleBase" id="RU362076"/>
    </source>
</evidence>
<dbReference type="Pfam" id="PF13861">
    <property type="entry name" value="FLgD_tudor"/>
    <property type="match status" value="1"/>
</dbReference>
<sequence length="218" mass="22582">MLNVSSTTAASTTSSTSASSTNSAADMNAAQDRFLKLLVAQLNNQDPMNPVDNAQMTSQMAQINTVTGIQQVNDTLKSMAEQFTAMQVLQGSSMVGHDVLIEGNTLAINNNAASAAFDLAGRAESVKVDVLSPSGQVVDTFNLGALDAGRQAFTWDASSYNFSGSPSFKVTATLGGKAIESTAMVRATVSSVSGDATGMKVQLKGRPDVAYSSVKAIL</sequence>
<dbReference type="Pfam" id="PF13860">
    <property type="entry name" value="FlgD_ig"/>
    <property type="match status" value="1"/>
</dbReference>
<feature type="domain" description="FlgD Tudor-like" evidence="8">
    <location>
        <begin position="86"/>
        <end position="215"/>
    </location>
</feature>